<reference evidence="3 4" key="1">
    <citation type="submission" date="2017-12" db="EMBL/GenBank/DDBJ databases">
        <title>Kangiella profundi FT102 completed genome.</title>
        <authorList>
            <person name="Xu J."/>
            <person name="Wang J."/>
            <person name="Lu Y."/>
        </authorList>
    </citation>
    <scope>NUCLEOTIDE SEQUENCE [LARGE SCALE GENOMIC DNA]</scope>
    <source>
        <strain evidence="3 4">FT102</strain>
    </source>
</reference>
<dbReference type="GO" id="GO:0070813">
    <property type="term" value="P:hydrogen sulfide metabolic process"/>
    <property type="evidence" value="ECO:0007669"/>
    <property type="project" value="TreeGrafter"/>
</dbReference>
<keyword evidence="1" id="KW-0479">Metal-binding</keyword>
<accession>A0A2K9AYH8</accession>
<dbReference type="InterPro" id="IPR036866">
    <property type="entry name" value="RibonucZ/Hydroxyglut_hydro"/>
</dbReference>
<dbReference type="PANTHER" id="PTHR43084:SF1">
    <property type="entry name" value="PERSULFIDE DIOXYGENASE ETHE1, MITOCHONDRIAL"/>
    <property type="match status" value="1"/>
</dbReference>
<sequence>MSIEIKSFYHDDTGTWSYVLLDPDQNLATIIDPVMDFDLSSGKVSYQSANQLIDYIKQNSLTLQWILETHAHADHISAAQHIKQQLGGQIVIGEGIKEVQTHFSDFFNIDMPIDGSQFDRLMAKGEKLPFGSYEFTAYQTPGHTNDSMSYEIEGNLFIGDTFFHPDTGTARCDFPGGDAEKLFDSLQLLLSFPEDYKLWLCHDYPDGREPETGISVADMKHNVHLQQSRNDKSEFVKIRTKRDSTLDVPRLIYPSVQLNIRAAELPQGESNGRKYLKMPLFVQKEHN</sequence>
<dbReference type="EMBL" id="CP025120">
    <property type="protein sequence ID" value="AUD77718.1"/>
    <property type="molecule type" value="Genomic_DNA"/>
</dbReference>
<feature type="domain" description="Metallo-beta-lactamase" evidence="2">
    <location>
        <begin position="14"/>
        <end position="202"/>
    </location>
</feature>
<dbReference type="GO" id="GO:0046872">
    <property type="term" value="F:metal ion binding"/>
    <property type="evidence" value="ECO:0007669"/>
    <property type="project" value="UniProtKB-KW"/>
</dbReference>
<dbReference type="GO" id="GO:0016787">
    <property type="term" value="F:hydrolase activity"/>
    <property type="evidence" value="ECO:0007669"/>
    <property type="project" value="UniProtKB-KW"/>
</dbReference>
<dbReference type="Pfam" id="PF00753">
    <property type="entry name" value="Lactamase_B"/>
    <property type="match status" value="1"/>
</dbReference>
<evidence type="ECO:0000259" key="2">
    <source>
        <dbReference type="SMART" id="SM00849"/>
    </source>
</evidence>
<dbReference type="GO" id="GO:0006749">
    <property type="term" value="P:glutathione metabolic process"/>
    <property type="evidence" value="ECO:0007669"/>
    <property type="project" value="InterPro"/>
</dbReference>
<dbReference type="GO" id="GO:0050313">
    <property type="term" value="F:sulfur dioxygenase activity"/>
    <property type="evidence" value="ECO:0007669"/>
    <property type="project" value="InterPro"/>
</dbReference>
<dbReference type="PANTHER" id="PTHR43084">
    <property type="entry name" value="PERSULFIDE DIOXYGENASE ETHE1"/>
    <property type="match status" value="1"/>
</dbReference>
<dbReference type="Gene3D" id="3.60.15.10">
    <property type="entry name" value="Ribonuclease Z/Hydroxyacylglutathione hydrolase-like"/>
    <property type="match status" value="1"/>
</dbReference>
<dbReference type="SMART" id="SM00849">
    <property type="entry name" value="Lactamase_B"/>
    <property type="match status" value="1"/>
</dbReference>
<dbReference type="CDD" id="cd07724">
    <property type="entry name" value="POD-like_MBL-fold"/>
    <property type="match status" value="1"/>
</dbReference>
<keyword evidence="3" id="KW-0378">Hydrolase</keyword>
<protein>
    <submittedName>
        <fullName evidence="3">MBL fold metallo-hydrolase</fullName>
    </submittedName>
</protein>
<dbReference type="SUPFAM" id="SSF56281">
    <property type="entry name" value="Metallo-hydrolase/oxidoreductase"/>
    <property type="match status" value="1"/>
</dbReference>
<dbReference type="InterPro" id="IPR051682">
    <property type="entry name" value="Mito_Persulfide_Diox"/>
</dbReference>
<proteinExistence type="predicted"/>
<dbReference type="InterPro" id="IPR044528">
    <property type="entry name" value="POD-like_MBL-fold"/>
</dbReference>
<dbReference type="AlphaFoldDB" id="A0A2K9AYH8"/>
<dbReference type="KEGG" id="kpd:CW740_00090"/>
<dbReference type="OrthoDB" id="9784009at2"/>
<evidence type="ECO:0000313" key="4">
    <source>
        <dbReference type="Proteomes" id="UP000232693"/>
    </source>
</evidence>
<dbReference type="Proteomes" id="UP000232693">
    <property type="component" value="Chromosome"/>
</dbReference>
<gene>
    <name evidence="3" type="ORF">CW740_00090</name>
</gene>
<evidence type="ECO:0000256" key="1">
    <source>
        <dbReference type="ARBA" id="ARBA00022723"/>
    </source>
</evidence>
<evidence type="ECO:0000313" key="3">
    <source>
        <dbReference type="EMBL" id="AUD77718.1"/>
    </source>
</evidence>
<keyword evidence="4" id="KW-1185">Reference proteome</keyword>
<organism evidence="3 4">
    <name type="scientific">Kangiella profundi</name>
    <dbReference type="NCBI Taxonomy" id="1561924"/>
    <lineage>
        <taxon>Bacteria</taxon>
        <taxon>Pseudomonadati</taxon>
        <taxon>Pseudomonadota</taxon>
        <taxon>Gammaproteobacteria</taxon>
        <taxon>Kangiellales</taxon>
        <taxon>Kangiellaceae</taxon>
        <taxon>Kangiella</taxon>
    </lineage>
</organism>
<dbReference type="RefSeq" id="WP_106645642.1">
    <property type="nucleotide sequence ID" value="NZ_BMGO01000001.1"/>
</dbReference>
<dbReference type="InterPro" id="IPR001279">
    <property type="entry name" value="Metallo-B-lactamas"/>
</dbReference>
<name>A0A2K9AYH8_9GAMM</name>